<sequence>MSAIPIPSPSPSNYSVHSIVAAYGIGLIPHGYYFVKMMANAKGLATNILPRENLATLKGKISNKVWTQLAKAHGAHLNAMENLPLFAVAMLAGNAAKLPTSELNILSLEYLGARLLYMATYMGARSEAASYVRTGLWAWSVSIPIIALVKAGNAFNELD</sequence>
<evidence type="ECO:0000256" key="4">
    <source>
        <dbReference type="ARBA" id="ARBA00023136"/>
    </source>
</evidence>
<evidence type="ECO:0000256" key="5">
    <source>
        <dbReference type="SAM" id="Phobius"/>
    </source>
</evidence>
<comment type="caution">
    <text evidence="6">The sequence shown here is derived from an EMBL/GenBank/DDBJ whole genome shotgun (WGS) entry which is preliminary data.</text>
</comment>
<proteinExistence type="predicted"/>
<evidence type="ECO:0000256" key="3">
    <source>
        <dbReference type="ARBA" id="ARBA00022989"/>
    </source>
</evidence>
<evidence type="ECO:0000313" key="7">
    <source>
        <dbReference type="Proteomes" id="UP001610334"/>
    </source>
</evidence>
<organism evidence="6 7">
    <name type="scientific">Aspergillus granulosus</name>
    <dbReference type="NCBI Taxonomy" id="176169"/>
    <lineage>
        <taxon>Eukaryota</taxon>
        <taxon>Fungi</taxon>
        <taxon>Dikarya</taxon>
        <taxon>Ascomycota</taxon>
        <taxon>Pezizomycotina</taxon>
        <taxon>Eurotiomycetes</taxon>
        <taxon>Eurotiomycetidae</taxon>
        <taxon>Eurotiales</taxon>
        <taxon>Aspergillaceae</taxon>
        <taxon>Aspergillus</taxon>
        <taxon>Aspergillus subgen. Nidulantes</taxon>
    </lineage>
</organism>
<dbReference type="InterPro" id="IPR023352">
    <property type="entry name" value="MAPEG-like_dom_sf"/>
</dbReference>
<protein>
    <submittedName>
        <fullName evidence="6">Uncharacterized protein</fullName>
    </submittedName>
</protein>
<feature type="transmembrane region" description="Helical" evidence="5">
    <location>
        <begin position="14"/>
        <end position="35"/>
    </location>
</feature>
<dbReference type="Pfam" id="PF01124">
    <property type="entry name" value="MAPEG"/>
    <property type="match status" value="1"/>
</dbReference>
<dbReference type="SUPFAM" id="SSF161084">
    <property type="entry name" value="MAPEG domain-like"/>
    <property type="match status" value="1"/>
</dbReference>
<dbReference type="EMBL" id="JBFXLT010000177">
    <property type="protein sequence ID" value="KAL2802528.1"/>
    <property type="molecule type" value="Genomic_DNA"/>
</dbReference>
<keyword evidence="7" id="KW-1185">Reference proteome</keyword>
<evidence type="ECO:0000256" key="1">
    <source>
        <dbReference type="ARBA" id="ARBA00004370"/>
    </source>
</evidence>
<name>A0ABR4GTX1_9EURO</name>
<dbReference type="Gene3D" id="1.20.120.550">
    <property type="entry name" value="Membrane associated eicosanoid/glutathione metabolism-like domain"/>
    <property type="match status" value="1"/>
</dbReference>
<gene>
    <name evidence="6" type="ORF">BJX63DRAFT_437784</name>
</gene>
<evidence type="ECO:0000313" key="6">
    <source>
        <dbReference type="EMBL" id="KAL2802528.1"/>
    </source>
</evidence>
<dbReference type="InterPro" id="IPR001129">
    <property type="entry name" value="Membr-assoc_MAPEG"/>
</dbReference>
<accession>A0ABR4GTX1</accession>
<dbReference type="PANTHER" id="PTHR35371">
    <property type="entry name" value="INNER MEMBRANE PROTEIN"/>
    <property type="match status" value="1"/>
</dbReference>
<evidence type="ECO:0000256" key="2">
    <source>
        <dbReference type="ARBA" id="ARBA00022692"/>
    </source>
</evidence>
<comment type="subcellular location">
    <subcellularLocation>
        <location evidence="1">Membrane</location>
    </subcellularLocation>
</comment>
<keyword evidence="4 5" id="KW-0472">Membrane</keyword>
<dbReference type="PANTHER" id="PTHR35371:SF1">
    <property type="entry name" value="BLR7753 PROTEIN"/>
    <property type="match status" value="1"/>
</dbReference>
<reference evidence="6 7" key="1">
    <citation type="submission" date="2024-07" db="EMBL/GenBank/DDBJ databases">
        <title>Section-level genome sequencing and comparative genomics of Aspergillus sections Usti and Cavernicolus.</title>
        <authorList>
            <consortium name="Lawrence Berkeley National Laboratory"/>
            <person name="Nybo J.L."/>
            <person name="Vesth T.C."/>
            <person name="Theobald S."/>
            <person name="Frisvad J.C."/>
            <person name="Larsen T.O."/>
            <person name="Kjaerboelling I."/>
            <person name="Rothschild-Mancinelli K."/>
            <person name="Lyhne E.K."/>
            <person name="Kogle M.E."/>
            <person name="Barry K."/>
            <person name="Clum A."/>
            <person name="Na H."/>
            <person name="Ledsgaard L."/>
            <person name="Lin J."/>
            <person name="Lipzen A."/>
            <person name="Kuo A."/>
            <person name="Riley R."/>
            <person name="Mondo S."/>
            <person name="Labutti K."/>
            <person name="Haridas S."/>
            <person name="Pangalinan J."/>
            <person name="Salamov A.A."/>
            <person name="Simmons B.A."/>
            <person name="Magnuson J.K."/>
            <person name="Chen J."/>
            <person name="Drula E."/>
            <person name="Henrissat B."/>
            <person name="Wiebenga A."/>
            <person name="Lubbers R.J."/>
            <person name="Gomes A.C."/>
            <person name="Makela M.R."/>
            <person name="Stajich J."/>
            <person name="Grigoriev I.V."/>
            <person name="Mortensen U.H."/>
            <person name="De Vries R.P."/>
            <person name="Baker S.E."/>
            <person name="Andersen M.R."/>
        </authorList>
    </citation>
    <scope>NUCLEOTIDE SEQUENCE [LARGE SCALE GENOMIC DNA]</scope>
    <source>
        <strain evidence="6 7">CBS 588.65</strain>
    </source>
</reference>
<keyword evidence="3 5" id="KW-1133">Transmembrane helix</keyword>
<dbReference type="Proteomes" id="UP001610334">
    <property type="component" value="Unassembled WGS sequence"/>
</dbReference>
<keyword evidence="2 5" id="KW-0812">Transmembrane</keyword>